<evidence type="ECO:0000256" key="2">
    <source>
        <dbReference type="SAM" id="Phobius"/>
    </source>
</evidence>
<name>A0A8J3I205_9CHLR</name>
<feature type="transmembrane region" description="Helical" evidence="2">
    <location>
        <begin position="231"/>
        <end position="249"/>
    </location>
</feature>
<evidence type="ECO:0000313" key="3">
    <source>
        <dbReference type="EMBL" id="GHO44598.1"/>
    </source>
</evidence>
<keyword evidence="2" id="KW-1133">Transmembrane helix</keyword>
<feature type="region of interest" description="Disordered" evidence="1">
    <location>
        <begin position="159"/>
        <end position="223"/>
    </location>
</feature>
<comment type="caution">
    <text evidence="3">The sequence shown here is derived from an EMBL/GenBank/DDBJ whole genome shotgun (WGS) entry which is preliminary data.</text>
</comment>
<keyword evidence="2" id="KW-0472">Membrane</keyword>
<protein>
    <submittedName>
        <fullName evidence="3">Uncharacterized protein</fullName>
    </submittedName>
</protein>
<dbReference type="EMBL" id="BNJF01000001">
    <property type="protein sequence ID" value="GHO44598.1"/>
    <property type="molecule type" value="Genomic_DNA"/>
</dbReference>
<feature type="compositionally biased region" description="Basic and acidic residues" evidence="1">
    <location>
        <begin position="175"/>
        <end position="184"/>
    </location>
</feature>
<feature type="compositionally biased region" description="Polar residues" evidence="1">
    <location>
        <begin position="16"/>
        <end position="29"/>
    </location>
</feature>
<proteinExistence type="predicted"/>
<evidence type="ECO:0000256" key="1">
    <source>
        <dbReference type="SAM" id="MobiDB-lite"/>
    </source>
</evidence>
<feature type="region of interest" description="Disordered" evidence="1">
    <location>
        <begin position="404"/>
        <end position="431"/>
    </location>
</feature>
<dbReference type="AlphaFoldDB" id="A0A8J3I205"/>
<keyword evidence="2" id="KW-0812">Transmembrane</keyword>
<sequence length="431" mass="48173">MSKERKTYRRSPGRQYDSNYDPLSSQHGASQSDRMSSQSGSRSGTLHSQRPDPRRTRQLLRQQIISSKSQGTDEENTDLQELETDEVEQRIRRTSGAMVGHTTSRHLRGNHDSAYEAPHLPTTRELYPDEGDEWEQAELDEVMDDEYGDDPLDARVDYASSSVSRPSQIPPRRSALIDERRESGSRLLHPTPAEEEYEEFEEEYEDDEYEEIDERQARRQKKRNRKMTRRGILIGLGAATVAGAGITAYELGPKLPQAIGDAGTNIERQVQDAFNKGLTQGAENARKEMLTALENLEGFTLDGAITAAKLTRVAYDVFVAPIVQFGSSVAVDFLKAMLSALKTARGLLAGVYQDNATLQAIQKVLESWVDQVQKMPKQLTAITQTDLDGAQSYLRALQRKVEEEKAKLANPQTTPTVSATSQTTPTPKTKK</sequence>
<feature type="compositionally biased region" description="Acidic residues" evidence="1">
    <location>
        <begin position="72"/>
        <end position="86"/>
    </location>
</feature>
<gene>
    <name evidence="3" type="ORF">KSX_27610</name>
</gene>
<organism evidence="3 4">
    <name type="scientific">Ktedonospora formicarum</name>
    <dbReference type="NCBI Taxonomy" id="2778364"/>
    <lineage>
        <taxon>Bacteria</taxon>
        <taxon>Bacillati</taxon>
        <taxon>Chloroflexota</taxon>
        <taxon>Ktedonobacteria</taxon>
        <taxon>Ktedonobacterales</taxon>
        <taxon>Ktedonobacteraceae</taxon>
        <taxon>Ktedonospora</taxon>
    </lineage>
</organism>
<feature type="region of interest" description="Disordered" evidence="1">
    <location>
        <begin position="1"/>
        <end position="128"/>
    </location>
</feature>
<dbReference type="Proteomes" id="UP000612362">
    <property type="component" value="Unassembled WGS sequence"/>
</dbReference>
<feature type="compositionally biased region" description="Low complexity" evidence="1">
    <location>
        <begin position="411"/>
        <end position="431"/>
    </location>
</feature>
<feature type="compositionally biased region" description="Acidic residues" evidence="1">
    <location>
        <begin position="193"/>
        <end position="213"/>
    </location>
</feature>
<feature type="compositionally biased region" description="Low complexity" evidence="1">
    <location>
        <begin position="30"/>
        <end position="44"/>
    </location>
</feature>
<feature type="compositionally biased region" description="Basic residues" evidence="1">
    <location>
        <begin position="1"/>
        <end position="12"/>
    </location>
</feature>
<accession>A0A8J3I205</accession>
<evidence type="ECO:0000313" key="4">
    <source>
        <dbReference type="Proteomes" id="UP000612362"/>
    </source>
</evidence>
<keyword evidence="4" id="KW-1185">Reference proteome</keyword>
<reference evidence="3" key="1">
    <citation type="submission" date="2020-10" db="EMBL/GenBank/DDBJ databases">
        <title>Taxonomic study of unclassified bacteria belonging to the class Ktedonobacteria.</title>
        <authorList>
            <person name="Yabe S."/>
            <person name="Wang C.M."/>
            <person name="Zheng Y."/>
            <person name="Sakai Y."/>
            <person name="Cavaletti L."/>
            <person name="Monciardini P."/>
            <person name="Donadio S."/>
        </authorList>
    </citation>
    <scope>NUCLEOTIDE SEQUENCE</scope>
    <source>
        <strain evidence="3">SOSP1-1</strain>
    </source>
</reference>
<dbReference type="RefSeq" id="WP_220193978.1">
    <property type="nucleotide sequence ID" value="NZ_BNJF01000001.1"/>
</dbReference>